<dbReference type="EMBL" id="VANI01000031">
    <property type="protein sequence ID" value="TLM73399.1"/>
    <property type="molecule type" value="Genomic_DNA"/>
</dbReference>
<reference evidence="1 2" key="1">
    <citation type="submission" date="2019-05" db="EMBL/GenBank/DDBJ databases">
        <title>Microbulbifer harenosus sp. nov., an alginate-degrading bacterium isolated from coastal sand.</title>
        <authorList>
            <person name="Huang H."/>
            <person name="Mo K."/>
            <person name="Bao S."/>
        </authorList>
    </citation>
    <scope>NUCLEOTIDE SEQUENCE [LARGE SCALE GENOMIC DNA]</scope>
    <source>
        <strain evidence="1 2">HB161719</strain>
    </source>
</reference>
<proteinExistence type="predicted"/>
<keyword evidence="2" id="KW-1185">Reference proteome</keyword>
<comment type="caution">
    <text evidence="1">The sequence shown here is derived from an EMBL/GenBank/DDBJ whole genome shotgun (WGS) entry which is preliminary data.</text>
</comment>
<organism evidence="1 2">
    <name type="scientific">Microbulbifer harenosus</name>
    <dbReference type="NCBI Taxonomy" id="2576840"/>
    <lineage>
        <taxon>Bacteria</taxon>
        <taxon>Pseudomonadati</taxon>
        <taxon>Pseudomonadota</taxon>
        <taxon>Gammaproteobacteria</taxon>
        <taxon>Cellvibrionales</taxon>
        <taxon>Microbulbiferaceae</taxon>
        <taxon>Microbulbifer</taxon>
    </lineage>
</organism>
<sequence length="110" mass="12283">MSKILYRVEVEVVPMEGTQLPPDCAGAFVNVFLSAPNIIEAIQLVEAELLQDCYKPVNTYAAFELDLEGTDYDSDEEGYPGNEELMNLQINGGLWYGPFNCYPPEDAQIQ</sequence>
<name>A0ABY2UE94_9GAMM</name>
<dbReference type="Proteomes" id="UP000306791">
    <property type="component" value="Unassembled WGS sequence"/>
</dbReference>
<protein>
    <submittedName>
        <fullName evidence="1">Uncharacterized protein</fullName>
    </submittedName>
</protein>
<evidence type="ECO:0000313" key="1">
    <source>
        <dbReference type="EMBL" id="TLM73399.1"/>
    </source>
</evidence>
<evidence type="ECO:0000313" key="2">
    <source>
        <dbReference type="Proteomes" id="UP000306791"/>
    </source>
</evidence>
<accession>A0ABY2UE94</accession>
<gene>
    <name evidence="1" type="ORF">FDY93_19025</name>
</gene>
<dbReference type="RefSeq" id="WP_138237337.1">
    <property type="nucleotide sequence ID" value="NZ_CP185860.1"/>
</dbReference>